<keyword evidence="2" id="KW-0472">Membrane</keyword>
<feature type="transmembrane region" description="Helical" evidence="2">
    <location>
        <begin position="90"/>
        <end position="109"/>
    </location>
</feature>
<organism evidence="3 4">
    <name type="scientific">Nematocida ausubeli (strain ATCC PRA-371 / ERTm2)</name>
    <name type="common">Nematode killer fungus</name>
    <dbReference type="NCBI Taxonomy" id="1913371"/>
    <lineage>
        <taxon>Eukaryota</taxon>
        <taxon>Fungi</taxon>
        <taxon>Fungi incertae sedis</taxon>
        <taxon>Microsporidia</taxon>
        <taxon>Nematocida</taxon>
    </lineage>
</organism>
<proteinExistence type="predicted"/>
<dbReference type="RefSeq" id="XP_052904121.1">
    <property type="nucleotide sequence ID" value="XM_053049950.1"/>
</dbReference>
<name>A0A086J098_NEMA1</name>
<dbReference type="GeneID" id="77677318"/>
<dbReference type="HOGENOM" id="CLU_417423_0_0_1"/>
<accession>A0A086J098</accession>
<evidence type="ECO:0000256" key="1">
    <source>
        <dbReference type="SAM" id="MobiDB-lite"/>
    </source>
</evidence>
<feature type="transmembrane region" description="Helical" evidence="2">
    <location>
        <begin position="450"/>
        <end position="471"/>
    </location>
</feature>
<sequence length="657" mass="70187">MKERLWINAICCILIVLAVTAAVKEEDSSDESINLINPRQETSGQRETSAVETNTLLDHRNKNSTDCVQASSNSSETVKHVSHERPKTHFKLVAILTITLILIFVLLVAKDSIWDLLMKLLSLLSDLIKGKRAPAGGSSKGAGNTQGMPDLNKGSNNPSNIQGIVDASNVANSVPKNQMSKVPSNKNEILNPKQVNKVIEHIPKQPSAPLEPIGERPSAPAEPSRNRPSAALEPSGDRPSAGAEPSRNKPSAALEPSRDKPNQPKVPAGKSKPSVGINLEAPDISNSNKPSENSKVPSNKKQGLKDIPKPGDLNYPKVPNHPIDNKSSKKTKKSKKKVLVLDGGIFKNIADKYRPRSNKNRDINGNKNGDVRINEDIPDIRDALGSKRKLSGFKTTGKNSQGRLNNNAFSRMKGLSGIPANKMGFLRNIVGRLDASFLVKTALSGIGIKVTGAIFAIGATAFLVGAAIGLIKAGSGAPIHGLTDEETYKLCEDFINNATAAATSTAASLTTSAPSSSTAAAILTSVASSSTTAAYTVIGTETETDFFSTTVEISENINDIRETTVGLHLQDTVVKLIKSIDRNQNLCATLKDLDGSALSEVFKAEVIFTPGGTPNKSKMRLMAVFIPSMKQFKAIFAVKSSNAVDLYSIDFDLNTIH</sequence>
<protein>
    <submittedName>
        <fullName evidence="3">Uncharacterized protein</fullName>
    </submittedName>
</protein>
<feature type="compositionally biased region" description="Polar residues" evidence="1">
    <location>
        <begin position="284"/>
        <end position="301"/>
    </location>
</feature>
<feature type="transmembrane region" description="Helical" evidence="2">
    <location>
        <begin position="5"/>
        <end position="23"/>
    </location>
</feature>
<feature type="region of interest" description="Disordered" evidence="1">
    <location>
        <begin position="132"/>
        <end position="163"/>
    </location>
</feature>
<feature type="region of interest" description="Disordered" evidence="1">
    <location>
        <begin position="352"/>
        <end position="374"/>
    </location>
</feature>
<feature type="compositionally biased region" description="Polar residues" evidence="1">
    <location>
        <begin position="141"/>
        <end position="162"/>
    </location>
</feature>
<comment type="caution">
    <text evidence="3">The sequence shown here is derived from an EMBL/GenBank/DDBJ whole genome shotgun (WGS) entry which is preliminary data.</text>
</comment>
<reference evidence="3 4" key="1">
    <citation type="journal article" date="2014" name="Genome Announc.">
        <title>Genome Sequence of the Microsporidian Species Nematocida sp1 Strain ERTm6 (ATCC PRA-372).</title>
        <authorList>
            <person name="Bakowski M.A."/>
            <person name="Priest M."/>
            <person name="Young S."/>
            <person name="Cuomo C.A."/>
            <person name="Troemel E.R."/>
        </authorList>
    </citation>
    <scope>NUCLEOTIDE SEQUENCE [LARGE SCALE GENOMIC DNA]</scope>
    <source>
        <strain evidence="3 4">ERTm6</strain>
    </source>
</reference>
<keyword evidence="2" id="KW-1133">Transmembrane helix</keyword>
<dbReference type="Proteomes" id="UP000054524">
    <property type="component" value="Unassembled WGS sequence"/>
</dbReference>
<evidence type="ECO:0000256" key="2">
    <source>
        <dbReference type="SAM" id="Phobius"/>
    </source>
</evidence>
<gene>
    <name evidence="3" type="ORF">NESG_02345</name>
</gene>
<feature type="region of interest" description="Disordered" evidence="1">
    <location>
        <begin position="204"/>
        <end position="336"/>
    </location>
</feature>
<dbReference type="EMBL" id="AKIJ01000005">
    <property type="protein sequence ID" value="KFG25566.1"/>
    <property type="molecule type" value="Genomic_DNA"/>
</dbReference>
<keyword evidence="4" id="KW-1185">Reference proteome</keyword>
<evidence type="ECO:0000313" key="3">
    <source>
        <dbReference type="EMBL" id="KFG25566.1"/>
    </source>
</evidence>
<keyword evidence="2" id="KW-0812">Transmembrane</keyword>
<evidence type="ECO:0000313" key="4">
    <source>
        <dbReference type="Proteomes" id="UP000054524"/>
    </source>
</evidence>
<dbReference type="AlphaFoldDB" id="A0A086J098"/>